<comment type="caution">
    <text evidence="3">The sequence shown here is derived from an EMBL/GenBank/DDBJ whole genome shotgun (WGS) entry which is preliminary data.</text>
</comment>
<dbReference type="NCBIfam" id="TIGR00732">
    <property type="entry name" value="dprA"/>
    <property type="match status" value="1"/>
</dbReference>
<gene>
    <name evidence="3" type="ORF">RV15_GL002454</name>
</gene>
<dbReference type="GO" id="GO:0009294">
    <property type="term" value="P:DNA-mediated transformation"/>
    <property type="evidence" value="ECO:0007669"/>
    <property type="project" value="InterPro"/>
</dbReference>
<accession>A0AA91G7Z3</accession>
<dbReference type="Pfam" id="PF02481">
    <property type="entry name" value="DNA_processg_A"/>
    <property type="match status" value="1"/>
</dbReference>
<sequence length="299" mass="33594">MKEGFFMEDTQRNLLFKLAVCNGIGNLGILKVLDFSMKYNNCTNFSKEEIIQIAGITTYQKLFSESWDHWTKESDKLTKYQLEHTFITILDPFYPYYLKQIYNCPVLLFYKGNIELLKNNCLSFIGARAASVYGINVVRELIPDMIRNDFTIVSGLAKGIDSVSHQVSMQHGGNTIGIIGTGLDICYPKETAHIQRKMMTDQLVISEYPNGTGPRKYHFPMRNRIIAGISLGTCVIEARKKSGSLITAQAALEYGREVFAVPGNLFEAQSDGCHGLIQEGAKCTTCSQDILEEIHLFSI</sequence>
<evidence type="ECO:0000313" key="3">
    <source>
        <dbReference type="EMBL" id="OJG86050.1"/>
    </source>
</evidence>
<dbReference type="InterPro" id="IPR057666">
    <property type="entry name" value="DrpA_SLOG"/>
</dbReference>
<evidence type="ECO:0000256" key="1">
    <source>
        <dbReference type="ARBA" id="ARBA00006525"/>
    </source>
</evidence>
<dbReference type="Gene3D" id="3.40.50.450">
    <property type="match status" value="1"/>
</dbReference>
<name>A0AA91G7Z3_9ENTE</name>
<dbReference type="InterPro" id="IPR003488">
    <property type="entry name" value="DprA"/>
</dbReference>
<feature type="domain" description="Smf/DprA SLOG" evidence="2">
    <location>
        <begin position="86"/>
        <end position="294"/>
    </location>
</feature>
<evidence type="ECO:0000313" key="4">
    <source>
        <dbReference type="Proteomes" id="UP000183039"/>
    </source>
</evidence>
<organism evidence="3 4">
    <name type="scientific">Enterococcus silesiacus</name>
    <dbReference type="NCBI Taxonomy" id="332949"/>
    <lineage>
        <taxon>Bacteria</taxon>
        <taxon>Bacillati</taxon>
        <taxon>Bacillota</taxon>
        <taxon>Bacilli</taxon>
        <taxon>Lactobacillales</taxon>
        <taxon>Enterococcaceae</taxon>
        <taxon>Enterococcus</taxon>
    </lineage>
</organism>
<reference evidence="3 4" key="1">
    <citation type="submission" date="2014-12" db="EMBL/GenBank/DDBJ databases">
        <title>Draft genome sequences of 29 type strains of Enterococci.</title>
        <authorList>
            <person name="Zhong Z."/>
            <person name="Sun Z."/>
            <person name="Liu W."/>
            <person name="Zhang W."/>
            <person name="Zhang H."/>
        </authorList>
    </citation>
    <scope>NUCLEOTIDE SEQUENCE [LARGE SCALE GENOMIC DNA]</scope>
    <source>
        <strain evidence="3 4">DSM 22801</strain>
    </source>
</reference>
<dbReference type="Proteomes" id="UP000183039">
    <property type="component" value="Unassembled WGS sequence"/>
</dbReference>
<dbReference type="EMBL" id="JXLC01000034">
    <property type="protein sequence ID" value="OJG86050.1"/>
    <property type="molecule type" value="Genomic_DNA"/>
</dbReference>
<comment type="similarity">
    <text evidence="1">Belongs to the DprA/Smf family.</text>
</comment>
<protein>
    <submittedName>
        <fullName evidence="3">DNA protecting protein DprA</fullName>
    </submittedName>
</protein>
<dbReference type="AlphaFoldDB" id="A0AA91G7Z3"/>
<dbReference type="PANTHER" id="PTHR43022">
    <property type="entry name" value="PROTEIN SMF"/>
    <property type="match status" value="1"/>
</dbReference>
<proteinExistence type="inferred from homology"/>
<dbReference type="SUPFAM" id="SSF102405">
    <property type="entry name" value="MCP/YpsA-like"/>
    <property type="match status" value="1"/>
</dbReference>
<evidence type="ECO:0000259" key="2">
    <source>
        <dbReference type="Pfam" id="PF02481"/>
    </source>
</evidence>
<dbReference type="PANTHER" id="PTHR43022:SF1">
    <property type="entry name" value="PROTEIN SMF"/>
    <property type="match status" value="1"/>
</dbReference>